<dbReference type="InterPro" id="IPR023393">
    <property type="entry name" value="START-like_dom_sf"/>
</dbReference>
<dbReference type="RefSeq" id="WP_209891986.1">
    <property type="nucleotide sequence ID" value="NZ_BAAAJV010000006.1"/>
</dbReference>
<dbReference type="Gene3D" id="3.30.530.20">
    <property type="match status" value="1"/>
</dbReference>
<evidence type="ECO:0008006" key="3">
    <source>
        <dbReference type="Google" id="ProtNLM"/>
    </source>
</evidence>
<dbReference type="SUPFAM" id="SSF55961">
    <property type="entry name" value="Bet v1-like"/>
    <property type="match status" value="1"/>
</dbReference>
<proteinExistence type="predicted"/>
<keyword evidence="2" id="KW-1185">Reference proteome</keyword>
<comment type="caution">
    <text evidence="1">The sequence shown here is derived from an EMBL/GenBank/DDBJ whole genome shotgun (WGS) entry which is preliminary data.</text>
</comment>
<name>A0ABS4YLM9_9MICO</name>
<dbReference type="InterPro" id="IPR019587">
    <property type="entry name" value="Polyketide_cyclase/dehydratase"/>
</dbReference>
<dbReference type="Proteomes" id="UP000698222">
    <property type="component" value="Unassembled WGS sequence"/>
</dbReference>
<gene>
    <name evidence="1" type="ORF">JOF44_002557</name>
</gene>
<organism evidence="1 2">
    <name type="scientific">Brachybacterium fresconis</name>
    <dbReference type="NCBI Taxonomy" id="173363"/>
    <lineage>
        <taxon>Bacteria</taxon>
        <taxon>Bacillati</taxon>
        <taxon>Actinomycetota</taxon>
        <taxon>Actinomycetes</taxon>
        <taxon>Micrococcales</taxon>
        <taxon>Dermabacteraceae</taxon>
        <taxon>Brachybacterium</taxon>
    </lineage>
</organism>
<reference evidence="1 2" key="1">
    <citation type="submission" date="2021-03" db="EMBL/GenBank/DDBJ databases">
        <title>Sequencing the genomes of 1000 actinobacteria strains.</title>
        <authorList>
            <person name="Klenk H.-P."/>
        </authorList>
    </citation>
    <scope>NUCLEOTIDE SEQUENCE [LARGE SCALE GENOMIC DNA]</scope>
    <source>
        <strain evidence="1 2">DSM 14564</strain>
    </source>
</reference>
<dbReference type="Pfam" id="PF10604">
    <property type="entry name" value="Polyketide_cyc2"/>
    <property type="match status" value="1"/>
</dbReference>
<protein>
    <recommendedName>
        <fullName evidence="3">Polyketide cyclase</fullName>
    </recommendedName>
</protein>
<sequence length="163" mass="18116">MAYELESSLLVPASPMTVYRLVSDVTRTGEWSEQTYLVQWDGDDRGEGATFTGHNRTPDREWSTISTVVTALPGEEFAWSVGDAGVTWGYRMRPSPEGTMLTEFTRFGPRAEVVFSQRFGEDAARQIEIRRQAAVGGMPVTLSRISELLASQRCPAGRPRITP</sequence>
<dbReference type="EMBL" id="JAGIOC010000001">
    <property type="protein sequence ID" value="MBP2409654.1"/>
    <property type="molecule type" value="Genomic_DNA"/>
</dbReference>
<evidence type="ECO:0000313" key="2">
    <source>
        <dbReference type="Proteomes" id="UP000698222"/>
    </source>
</evidence>
<evidence type="ECO:0000313" key="1">
    <source>
        <dbReference type="EMBL" id="MBP2409654.1"/>
    </source>
</evidence>
<dbReference type="CDD" id="cd07812">
    <property type="entry name" value="SRPBCC"/>
    <property type="match status" value="1"/>
</dbReference>
<accession>A0ABS4YLM9</accession>